<keyword evidence="2" id="KW-1185">Reference proteome</keyword>
<evidence type="ECO:0000313" key="2">
    <source>
        <dbReference type="Proteomes" id="UP000242715"/>
    </source>
</evidence>
<accession>A0A2Z6MN86</accession>
<name>A0A2Z6MN86_TRISU</name>
<evidence type="ECO:0000313" key="1">
    <source>
        <dbReference type="EMBL" id="GAU33828.1"/>
    </source>
</evidence>
<reference evidence="2" key="1">
    <citation type="journal article" date="2017" name="Front. Plant Sci.">
        <title>Climate Clever Clovers: New Paradigm to Reduce the Environmental Footprint of Ruminants by Breeding Low Methanogenic Forages Utilizing Haplotype Variation.</title>
        <authorList>
            <person name="Kaur P."/>
            <person name="Appels R."/>
            <person name="Bayer P.E."/>
            <person name="Keeble-Gagnere G."/>
            <person name="Wang J."/>
            <person name="Hirakawa H."/>
            <person name="Shirasawa K."/>
            <person name="Vercoe P."/>
            <person name="Stefanova K."/>
            <person name="Durmic Z."/>
            <person name="Nichols P."/>
            <person name="Revell C."/>
            <person name="Isobe S.N."/>
            <person name="Edwards D."/>
            <person name="Erskine W."/>
        </authorList>
    </citation>
    <scope>NUCLEOTIDE SEQUENCE [LARGE SCALE GENOMIC DNA]</scope>
    <source>
        <strain evidence="2">cv. Daliak</strain>
    </source>
</reference>
<organism evidence="1 2">
    <name type="scientific">Trifolium subterraneum</name>
    <name type="common">Subterranean clover</name>
    <dbReference type="NCBI Taxonomy" id="3900"/>
    <lineage>
        <taxon>Eukaryota</taxon>
        <taxon>Viridiplantae</taxon>
        <taxon>Streptophyta</taxon>
        <taxon>Embryophyta</taxon>
        <taxon>Tracheophyta</taxon>
        <taxon>Spermatophyta</taxon>
        <taxon>Magnoliopsida</taxon>
        <taxon>eudicotyledons</taxon>
        <taxon>Gunneridae</taxon>
        <taxon>Pentapetalae</taxon>
        <taxon>rosids</taxon>
        <taxon>fabids</taxon>
        <taxon>Fabales</taxon>
        <taxon>Fabaceae</taxon>
        <taxon>Papilionoideae</taxon>
        <taxon>50 kb inversion clade</taxon>
        <taxon>NPAAA clade</taxon>
        <taxon>Hologalegina</taxon>
        <taxon>IRL clade</taxon>
        <taxon>Trifolieae</taxon>
        <taxon>Trifolium</taxon>
    </lineage>
</organism>
<dbReference type="EMBL" id="DF973537">
    <property type="protein sequence ID" value="GAU33828.1"/>
    <property type="molecule type" value="Genomic_DNA"/>
</dbReference>
<protein>
    <submittedName>
        <fullName evidence="1">Uncharacterized protein</fullName>
    </submittedName>
</protein>
<dbReference type="AlphaFoldDB" id="A0A2Z6MN86"/>
<sequence length="121" mass="14158">MKFKVKQLQLYIRAGHLTSHFAKLPWCYSSPDSCVVAALGYVGTFIEPSQKIRDFGMKLKLLPVRAVLEVERLWLLTTLHVFPDCPFAVIMWQSSVNLQQHDRFFLPNWSEFWATVRELPF</sequence>
<gene>
    <name evidence="1" type="ORF">TSUD_221660</name>
</gene>
<proteinExistence type="predicted"/>
<dbReference type="Proteomes" id="UP000242715">
    <property type="component" value="Unassembled WGS sequence"/>
</dbReference>